<reference evidence="1 2" key="1">
    <citation type="journal article" date="2015" name="Genome Announc.">
        <title>Complete and Assembled Genome Sequence of Bifidobacterium kashiwanohense PV20-2, Isolated from the Feces of an Anemic Kenyan Infant.</title>
        <authorList>
            <person name="Vazquez-Gutierrez P."/>
            <person name="Lacroix C."/>
            <person name="Chassard C."/>
            <person name="Klumpp J."/>
            <person name="Jans C."/>
            <person name="Stevens M.J."/>
        </authorList>
    </citation>
    <scope>NUCLEOTIDE SEQUENCE [LARGE SCALE GENOMIC DNA]</scope>
    <source>
        <strain evidence="1 2">PV20-2</strain>
    </source>
</reference>
<dbReference type="Proteomes" id="UP000030625">
    <property type="component" value="Chromosome"/>
</dbReference>
<dbReference type="HOGENOM" id="CLU_1275643_0_0_11"/>
<dbReference type="EMBL" id="CP007456">
    <property type="protein sequence ID" value="AIZ14764.1"/>
    <property type="molecule type" value="Genomic_DNA"/>
</dbReference>
<name>A0A0A7I7G4_9BIFI</name>
<dbReference type="KEGG" id="bka:AH68_06625"/>
<proteinExistence type="predicted"/>
<dbReference type="Pfam" id="PF11452">
    <property type="entry name" value="DUF3000"/>
    <property type="match status" value="1"/>
</dbReference>
<evidence type="ECO:0000313" key="2">
    <source>
        <dbReference type="Proteomes" id="UP000030625"/>
    </source>
</evidence>
<sequence>MADIYAFPQGAPNEARTKGRGSCACAAPPEPMLTRPSGVPDKVWDAVLSVERMPRLSGVSYREIPVPCAMASFGIGVEMDCDETRSTGWIMVLYSHKYRNDWHSHWRCVAFATLPLPDNERDCLTPSMYWDAMVDQIGAYGVEHVSGTVTVTRSTVFGGQSDAPETGCEIRVSWTPLDYADGGLDAGTQVGAWAEFLQSMTQSEEDYPID</sequence>
<protein>
    <recommendedName>
        <fullName evidence="3">Permease</fullName>
    </recommendedName>
</protein>
<organism evidence="1 2">
    <name type="scientific">Bifidobacterium catenulatum PV20-2</name>
    <dbReference type="NCBI Taxonomy" id="1447716"/>
    <lineage>
        <taxon>Bacteria</taxon>
        <taxon>Bacillati</taxon>
        <taxon>Actinomycetota</taxon>
        <taxon>Actinomycetes</taxon>
        <taxon>Bifidobacteriales</taxon>
        <taxon>Bifidobacteriaceae</taxon>
        <taxon>Bifidobacterium</taxon>
    </lineage>
</organism>
<gene>
    <name evidence="1" type="ORF">AH68_06625</name>
</gene>
<dbReference type="RefSeq" id="WP_039198651.1">
    <property type="nucleotide sequence ID" value="NZ_CP007456.1"/>
</dbReference>
<evidence type="ECO:0000313" key="1">
    <source>
        <dbReference type="EMBL" id="AIZ14764.1"/>
    </source>
</evidence>
<evidence type="ECO:0008006" key="3">
    <source>
        <dbReference type="Google" id="ProtNLM"/>
    </source>
</evidence>
<dbReference type="AlphaFoldDB" id="A0A0A7I7G4"/>
<dbReference type="STRING" id="1447716.AH68_06625"/>
<accession>A0A0A7I7G4</accession>
<dbReference type="InterPro" id="IPR021555">
    <property type="entry name" value="DUF3000"/>
</dbReference>